<dbReference type="PATRIC" id="fig|35806.4.peg.4007"/>
<dbReference type="InterPro" id="IPR056596">
    <property type="entry name" value="FLAD1_M"/>
</dbReference>
<evidence type="ECO:0000313" key="2">
    <source>
        <dbReference type="EMBL" id="BAQ71030.1"/>
    </source>
</evidence>
<dbReference type="EMBL" id="AP014800">
    <property type="protein sequence ID" value="BAQ71030.1"/>
    <property type="molecule type" value="Genomic_DNA"/>
</dbReference>
<feature type="domain" description="MoaB/Mog" evidence="1">
    <location>
        <begin position="7"/>
        <end position="169"/>
    </location>
</feature>
<protein>
    <submittedName>
        <fullName evidence="3">Competence/damage-inducible protein A</fullName>
    </submittedName>
    <submittedName>
        <fullName evidence="2">Molybdopterin binding domain-containing protein</fullName>
    </submittedName>
</protein>
<dbReference type="KEGG" id="rsu:NHU_03906"/>
<dbReference type="PANTHER" id="PTHR13939:SF0">
    <property type="entry name" value="NMN AMIDOHYDROLASE-LIKE PROTEIN YFAY"/>
    <property type="match status" value="1"/>
</dbReference>
<evidence type="ECO:0000259" key="1">
    <source>
        <dbReference type="SMART" id="SM00852"/>
    </source>
</evidence>
<evidence type="ECO:0000313" key="3">
    <source>
        <dbReference type="EMBL" id="MBL3607379.1"/>
    </source>
</evidence>
<dbReference type="InterPro" id="IPR036425">
    <property type="entry name" value="MoaB/Mog-like_dom_sf"/>
</dbReference>
<dbReference type="InterPro" id="IPR050101">
    <property type="entry name" value="CinA"/>
</dbReference>
<reference evidence="3 5" key="2">
    <citation type="submission" date="2021-01" db="EMBL/GenBank/DDBJ databases">
        <title>Draft genomes of Rhodovulum sulfidophilum.</title>
        <authorList>
            <person name="Guzman M.S."/>
        </authorList>
    </citation>
    <scope>NUCLEOTIDE SEQUENCE [LARGE SCALE GENOMIC DNA]</scope>
    <source>
        <strain evidence="3 5">AB35</strain>
    </source>
</reference>
<dbReference type="OrthoDB" id="9801454at2"/>
<sequence>MSNPTAAMLVIGDEILSGRTRDANMHYLAGEAIKHGIRLSEVRIVPDRQDRIVAALNALRTDYDIVFTSGGIGPTHDDITADAVAAAFGIGIGVREDARALLAEHCARMGRDLNEARLRMARIPDGATLIANPISAAPGFVLGNVHVMAGVPSVFQAMVAAVLPGLASGDPLMSQTLCVERPEGDIAGELRDLADRFPELSIGSYPFSRDGVYGTNIVVRGTEARRIDAAMAELCDLFPEAMA</sequence>
<gene>
    <name evidence="3" type="ORF">JMM60_00990</name>
    <name evidence="2" type="ORF">NHU_03906</name>
</gene>
<dbReference type="AlphaFoldDB" id="A0A0D6B838"/>
<dbReference type="eggNOG" id="COG1058">
    <property type="taxonomic scope" value="Bacteria"/>
</dbReference>
<dbReference type="SUPFAM" id="SSF53218">
    <property type="entry name" value="Molybdenum cofactor biosynthesis proteins"/>
    <property type="match status" value="1"/>
</dbReference>
<dbReference type="EMBL" id="JAESJJ010000001">
    <property type="protein sequence ID" value="MBL3607379.1"/>
    <property type="molecule type" value="Genomic_DNA"/>
</dbReference>
<dbReference type="RefSeq" id="WP_042457578.1">
    <property type="nucleotide sequence ID" value="NZ_CP015421.1"/>
</dbReference>
<name>A0A0D6B838_RHOSU</name>
<dbReference type="GeneID" id="93538110"/>
<dbReference type="SMART" id="SM00852">
    <property type="entry name" value="MoCF_biosynth"/>
    <property type="match status" value="1"/>
</dbReference>
<dbReference type="Pfam" id="PF00994">
    <property type="entry name" value="MoCF_biosynth"/>
    <property type="match status" value="1"/>
</dbReference>
<organism evidence="2 4">
    <name type="scientific">Rhodovulum sulfidophilum</name>
    <name type="common">Rhodobacter sulfidophilus</name>
    <dbReference type="NCBI Taxonomy" id="35806"/>
    <lineage>
        <taxon>Bacteria</taxon>
        <taxon>Pseudomonadati</taxon>
        <taxon>Pseudomonadota</taxon>
        <taxon>Alphaproteobacteria</taxon>
        <taxon>Rhodobacterales</taxon>
        <taxon>Paracoccaceae</taxon>
        <taxon>Rhodovulum</taxon>
    </lineage>
</organism>
<dbReference type="Gene3D" id="3.40.980.10">
    <property type="entry name" value="MoaB/Mog-like domain"/>
    <property type="match status" value="1"/>
</dbReference>
<evidence type="ECO:0000313" key="5">
    <source>
        <dbReference type="Proteomes" id="UP000604473"/>
    </source>
</evidence>
<dbReference type="Pfam" id="PF24102">
    <property type="entry name" value="FLAD1_M"/>
    <property type="match status" value="1"/>
</dbReference>
<evidence type="ECO:0000313" key="4">
    <source>
        <dbReference type="Proteomes" id="UP000064912"/>
    </source>
</evidence>
<dbReference type="CDD" id="cd00885">
    <property type="entry name" value="cinA"/>
    <property type="match status" value="1"/>
</dbReference>
<dbReference type="Proteomes" id="UP000064912">
    <property type="component" value="Chromosome"/>
</dbReference>
<dbReference type="InterPro" id="IPR001453">
    <property type="entry name" value="MoaB/Mog_dom"/>
</dbReference>
<reference evidence="2 4" key="1">
    <citation type="submission" date="2015-02" db="EMBL/GenBank/DDBJ databases">
        <title>Genome sequene of Rhodovulum sulfidophilum DSM 2351.</title>
        <authorList>
            <person name="Nagao N."/>
        </authorList>
    </citation>
    <scope>NUCLEOTIDE SEQUENCE [LARGE SCALE GENOMIC DNA]</scope>
    <source>
        <strain evidence="2 4">DSM 2351</strain>
    </source>
</reference>
<dbReference type="PANTHER" id="PTHR13939">
    <property type="entry name" value="NICOTINAMIDE-NUCLEOTIDE AMIDOHYDROLASE PNCC"/>
    <property type="match status" value="1"/>
</dbReference>
<accession>A0A0D6B838</accession>
<dbReference type="Proteomes" id="UP000604473">
    <property type="component" value="Unassembled WGS sequence"/>
</dbReference>
<proteinExistence type="predicted"/>
<keyword evidence="5" id="KW-1185">Reference proteome</keyword>